<reference evidence="1" key="1">
    <citation type="submission" date="2018-06" db="EMBL/GenBank/DDBJ databases">
        <authorList>
            <person name="Zhirakovskaya E."/>
        </authorList>
    </citation>
    <scope>NUCLEOTIDE SEQUENCE</scope>
</reference>
<proteinExistence type="predicted"/>
<dbReference type="EMBL" id="UOFX01000056">
    <property type="protein sequence ID" value="VAX09702.1"/>
    <property type="molecule type" value="Genomic_DNA"/>
</dbReference>
<evidence type="ECO:0000313" key="1">
    <source>
        <dbReference type="EMBL" id="VAX09702.1"/>
    </source>
</evidence>
<gene>
    <name evidence="1" type="ORF">MNBD_GAMMA26-1166</name>
</gene>
<protein>
    <submittedName>
        <fullName evidence="1">Uncharacterized protein</fullName>
    </submittedName>
</protein>
<organism evidence="1">
    <name type="scientific">hydrothermal vent metagenome</name>
    <dbReference type="NCBI Taxonomy" id="652676"/>
    <lineage>
        <taxon>unclassified sequences</taxon>
        <taxon>metagenomes</taxon>
        <taxon>ecological metagenomes</taxon>
    </lineage>
</organism>
<accession>A0A3B1B0R0</accession>
<dbReference type="AlphaFoldDB" id="A0A3B1B0R0"/>
<sequence>MADHTVDDVTGYLKSVGRQGWLADWQFVQTISAIQNLLQTAKAQAQTEVDWSYCVIQLILCRQITLLLPERRSSMMMRRYPGRGLSKRGIMPKPFAATSRSYDIHEV</sequence>
<name>A0A3B1B0R0_9ZZZZ</name>